<evidence type="ECO:0000259" key="6">
    <source>
        <dbReference type="PROSITE" id="PS51123"/>
    </source>
</evidence>
<dbReference type="PANTHER" id="PTHR30329">
    <property type="entry name" value="STATOR ELEMENT OF FLAGELLAR MOTOR COMPLEX"/>
    <property type="match status" value="1"/>
</dbReference>
<reference evidence="8" key="1">
    <citation type="submission" date="2016-10" db="EMBL/GenBank/DDBJ databases">
        <authorList>
            <person name="Varghese N."/>
            <person name="Submissions S."/>
        </authorList>
    </citation>
    <scope>NUCLEOTIDE SEQUENCE [LARGE SCALE GENOMIC DNA]</scope>
    <source>
        <strain evidence="8">DSM 23445</strain>
    </source>
</reference>
<dbReference type="InterPro" id="IPR006665">
    <property type="entry name" value="OmpA-like"/>
</dbReference>
<dbReference type="AlphaFoldDB" id="A0A1I7A5K9"/>
<dbReference type="EMBL" id="FPBF01000002">
    <property type="protein sequence ID" value="SFT70221.1"/>
    <property type="molecule type" value="Genomic_DNA"/>
</dbReference>
<protein>
    <submittedName>
        <fullName evidence="7">OmpA-OmpF porin, OOP family</fullName>
    </submittedName>
</protein>
<evidence type="ECO:0000313" key="7">
    <source>
        <dbReference type="EMBL" id="SFT70221.1"/>
    </source>
</evidence>
<keyword evidence="2" id="KW-0732">Signal</keyword>
<dbReference type="InterPro" id="IPR050330">
    <property type="entry name" value="Bact_OuterMem_StrucFunc"/>
</dbReference>
<dbReference type="CDD" id="cd07185">
    <property type="entry name" value="OmpA_C-like"/>
    <property type="match status" value="1"/>
</dbReference>
<dbReference type="SUPFAM" id="SSF103647">
    <property type="entry name" value="TSP type-3 repeat"/>
    <property type="match status" value="1"/>
</dbReference>
<dbReference type="Gene3D" id="3.30.1330.60">
    <property type="entry name" value="OmpA-like domain"/>
    <property type="match status" value="1"/>
</dbReference>
<evidence type="ECO:0000256" key="2">
    <source>
        <dbReference type="ARBA" id="ARBA00022729"/>
    </source>
</evidence>
<dbReference type="InterPro" id="IPR028974">
    <property type="entry name" value="TSP_type-3_rpt"/>
</dbReference>
<dbReference type="GO" id="GO:0007155">
    <property type="term" value="P:cell adhesion"/>
    <property type="evidence" value="ECO:0007669"/>
    <property type="project" value="InterPro"/>
</dbReference>
<dbReference type="PROSITE" id="PS01068">
    <property type="entry name" value="OMPA_1"/>
    <property type="match status" value="1"/>
</dbReference>
<evidence type="ECO:0000313" key="8">
    <source>
        <dbReference type="Proteomes" id="UP000199673"/>
    </source>
</evidence>
<name>A0A1I7A5K9_9BACT</name>
<dbReference type="InterPro" id="IPR036737">
    <property type="entry name" value="OmpA-like_sf"/>
</dbReference>
<dbReference type="PANTHER" id="PTHR30329:SF21">
    <property type="entry name" value="LIPOPROTEIN YIAD-RELATED"/>
    <property type="match status" value="1"/>
</dbReference>
<dbReference type="SUPFAM" id="SSF103088">
    <property type="entry name" value="OmpA-like"/>
    <property type="match status" value="1"/>
</dbReference>
<dbReference type="Pfam" id="PF00691">
    <property type="entry name" value="OmpA"/>
    <property type="match status" value="1"/>
</dbReference>
<dbReference type="InterPro" id="IPR003367">
    <property type="entry name" value="Thrombospondin_3-like_rpt"/>
</dbReference>
<dbReference type="PRINTS" id="PR01021">
    <property type="entry name" value="OMPADOMAIN"/>
</dbReference>
<dbReference type="Gene3D" id="4.10.1080.10">
    <property type="entry name" value="TSP type-3 repeat"/>
    <property type="match status" value="1"/>
</dbReference>
<dbReference type="InterPro" id="IPR006690">
    <property type="entry name" value="OMPA-like_CS"/>
</dbReference>
<feature type="domain" description="OmpA-like" evidence="6">
    <location>
        <begin position="353"/>
        <end position="466"/>
    </location>
</feature>
<evidence type="ECO:0000256" key="4">
    <source>
        <dbReference type="ARBA" id="ARBA00023237"/>
    </source>
</evidence>
<keyword evidence="3 5" id="KW-0472">Membrane</keyword>
<evidence type="ECO:0000256" key="5">
    <source>
        <dbReference type="PROSITE-ProRule" id="PRU00473"/>
    </source>
</evidence>
<keyword evidence="4" id="KW-0998">Cell outer membrane</keyword>
<dbReference type="GO" id="GO:0009279">
    <property type="term" value="C:cell outer membrane"/>
    <property type="evidence" value="ECO:0007669"/>
    <property type="project" value="UniProtKB-SubCell"/>
</dbReference>
<organism evidence="7 8">
    <name type="scientific">Algoriphagus locisalis</name>
    <dbReference type="NCBI Taxonomy" id="305507"/>
    <lineage>
        <taxon>Bacteria</taxon>
        <taxon>Pseudomonadati</taxon>
        <taxon>Bacteroidota</taxon>
        <taxon>Cytophagia</taxon>
        <taxon>Cytophagales</taxon>
        <taxon>Cyclobacteriaceae</taxon>
        <taxon>Algoriphagus</taxon>
    </lineage>
</organism>
<keyword evidence="8" id="KW-1185">Reference proteome</keyword>
<accession>A0A1I7A5K9</accession>
<evidence type="ECO:0000256" key="3">
    <source>
        <dbReference type="ARBA" id="ARBA00023136"/>
    </source>
</evidence>
<dbReference type="InterPro" id="IPR006664">
    <property type="entry name" value="OMP_bac"/>
</dbReference>
<sequence>MKARHLPGFFYTQDLLELSTDIVHFCKIILKAPFILMKKQLLTLVLLGLANLVLAQNEFNHWSIETNAGFNKAMAPLTPGYLSPTLNIGHLDFGVRYMFNEKFGLKADGGFGSFSEAKGNSPEFTTNYFRGNIQMVANLGRIMNFESFTRNFGILGHFGAGAGRLSFEQTILNTQPDYVYNFITGLTAQLKLGQRIALTSDISMIYNGRQTYTFDGNQYNASEQPIDPLVNPLVHAPGTWWTGTLGLNFYLGKHEEHADWFIAADKYATKEELATEINGIKDMLKDSDGDGVPDYLDKEPNTPAGARVNSAGMALDSDGDGTPDHADKCPFLPGPASTNGCPVEEVKEEVDFLKKAINDGYVNVYYAFDSAKPLGYSTSAANYVSNFLKKNPGVSIEITGYADELGPEDYNMKLSERRAKAVYDILISSGVDSSRLSYKGYGEDTSVDKSSADARQLARRASFEVK</sequence>
<dbReference type="STRING" id="305507.SAMN04489724_1688"/>
<dbReference type="PROSITE" id="PS51123">
    <property type="entry name" value="OMPA_2"/>
    <property type="match status" value="1"/>
</dbReference>
<proteinExistence type="predicted"/>
<dbReference type="GO" id="GO:0005509">
    <property type="term" value="F:calcium ion binding"/>
    <property type="evidence" value="ECO:0007669"/>
    <property type="project" value="InterPro"/>
</dbReference>
<dbReference type="Pfam" id="PF02412">
    <property type="entry name" value="TSP_3"/>
    <property type="match status" value="1"/>
</dbReference>
<evidence type="ECO:0000256" key="1">
    <source>
        <dbReference type="ARBA" id="ARBA00004442"/>
    </source>
</evidence>
<gene>
    <name evidence="7" type="ORF">SAMN04489724_1688</name>
</gene>
<comment type="subcellular location">
    <subcellularLocation>
        <location evidence="1">Cell outer membrane</location>
    </subcellularLocation>
</comment>
<dbReference type="Proteomes" id="UP000199673">
    <property type="component" value="Unassembled WGS sequence"/>
</dbReference>